<proteinExistence type="predicted"/>
<dbReference type="PANTHER" id="PTHR46558:SF4">
    <property type="entry name" value="DNA-BIDING PHAGE PROTEIN"/>
    <property type="match status" value="1"/>
</dbReference>
<sequence>MQLSILRTKKEITQEQLSNIVGCSEIYIRKIEAGERLPSVKLAKKIASVLEFDWTKFFDDDENFKETG</sequence>
<dbReference type="SMART" id="SM00530">
    <property type="entry name" value="HTH_XRE"/>
    <property type="match status" value="1"/>
</dbReference>
<evidence type="ECO:0000313" key="4">
    <source>
        <dbReference type="Proteomes" id="UP000440004"/>
    </source>
</evidence>
<protein>
    <submittedName>
        <fullName evidence="3">Helix-turn-helix domain-containing protein</fullName>
    </submittedName>
</protein>
<dbReference type="RefSeq" id="WP_152804927.1">
    <property type="nucleotide sequence ID" value="NZ_WHNX01000018.1"/>
</dbReference>
<dbReference type="EMBL" id="WHNX01000018">
    <property type="protein sequence ID" value="MPW26431.1"/>
    <property type="molecule type" value="Genomic_DNA"/>
</dbReference>
<dbReference type="PROSITE" id="PS50943">
    <property type="entry name" value="HTH_CROC1"/>
    <property type="match status" value="1"/>
</dbReference>
<comment type="caution">
    <text evidence="3">The sequence shown here is derived from an EMBL/GenBank/DDBJ whole genome shotgun (WGS) entry which is preliminary data.</text>
</comment>
<accession>A0A6A7KAX2</accession>
<feature type="domain" description="HTH cro/C1-type" evidence="2">
    <location>
        <begin position="3"/>
        <end position="57"/>
    </location>
</feature>
<dbReference type="InterPro" id="IPR010982">
    <property type="entry name" value="Lambda_DNA-bd_dom_sf"/>
</dbReference>
<dbReference type="SUPFAM" id="SSF47413">
    <property type="entry name" value="lambda repressor-like DNA-binding domains"/>
    <property type="match status" value="1"/>
</dbReference>
<dbReference type="GO" id="GO:0003677">
    <property type="term" value="F:DNA binding"/>
    <property type="evidence" value="ECO:0007669"/>
    <property type="project" value="UniProtKB-KW"/>
</dbReference>
<keyword evidence="1" id="KW-0238">DNA-binding</keyword>
<evidence type="ECO:0000259" key="2">
    <source>
        <dbReference type="PROSITE" id="PS50943"/>
    </source>
</evidence>
<name>A0A6A7KAX2_9FIRM</name>
<dbReference type="CDD" id="cd00093">
    <property type="entry name" value="HTH_XRE"/>
    <property type="match status" value="1"/>
</dbReference>
<dbReference type="Proteomes" id="UP000440004">
    <property type="component" value="Unassembled WGS sequence"/>
</dbReference>
<gene>
    <name evidence="3" type="ORF">GC105_11585</name>
</gene>
<dbReference type="PANTHER" id="PTHR46558">
    <property type="entry name" value="TRACRIPTIONAL REGULATORY PROTEIN-RELATED-RELATED"/>
    <property type="match status" value="1"/>
</dbReference>
<dbReference type="Gene3D" id="1.10.260.40">
    <property type="entry name" value="lambda repressor-like DNA-binding domains"/>
    <property type="match status" value="1"/>
</dbReference>
<keyword evidence="4" id="KW-1185">Reference proteome</keyword>
<dbReference type="InterPro" id="IPR001387">
    <property type="entry name" value="Cro/C1-type_HTH"/>
</dbReference>
<evidence type="ECO:0000313" key="3">
    <source>
        <dbReference type="EMBL" id="MPW26431.1"/>
    </source>
</evidence>
<organism evidence="3 4">
    <name type="scientific">Alkalibaculum sporogenes</name>
    <dbReference type="NCBI Taxonomy" id="2655001"/>
    <lineage>
        <taxon>Bacteria</taxon>
        <taxon>Bacillati</taxon>
        <taxon>Bacillota</taxon>
        <taxon>Clostridia</taxon>
        <taxon>Eubacteriales</taxon>
        <taxon>Eubacteriaceae</taxon>
        <taxon>Alkalibaculum</taxon>
    </lineage>
</organism>
<dbReference type="AlphaFoldDB" id="A0A6A7KAX2"/>
<dbReference type="Pfam" id="PF01381">
    <property type="entry name" value="HTH_3"/>
    <property type="match status" value="1"/>
</dbReference>
<evidence type="ECO:0000256" key="1">
    <source>
        <dbReference type="ARBA" id="ARBA00023125"/>
    </source>
</evidence>
<reference evidence="3 4" key="1">
    <citation type="submission" date="2019-10" db="EMBL/GenBank/DDBJ databases">
        <title>Alkalibaculum tamaniensis sp.nov., a new alkaliphilic acetogen, isolated on methoxylated aromatics from a mud volcano.</title>
        <authorList>
            <person name="Khomyakova M.A."/>
            <person name="Merkel A.Y."/>
            <person name="Bonch-Osmolovskaya E.A."/>
            <person name="Slobodkin A.I."/>
        </authorList>
    </citation>
    <scope>NUCLEOTIDE SEQUENCE [LARGE SCALE GENOMIC DNA]</scope>
    <source>
        <strain evidence="3 4">M08DMB</strain>
    </source>
</reference>